<dbReference type="EMBL" id="LR877145">
    <property type="protein sequence ID" value="CAD2213212.1"/>
    <property type="molecule type" value="Genomic_DNA"/>
</dbReference>
<proteinExistence type="predicted"/>
<feature type="compositionally biased region" description="Low complexity" evidence="1">
    <location>
        <begin position="13"/>
        <end position="44"/>
    </location>
</feature>
<keyword evidence="3" id="KW-1185">Reference proteome</keyword>
<feature type="compositionally biased region" description="Low complexity" evidence="1">
    <location>
        <begin position="70"/>
        <end position="89"/>
    </location>
</feature>
<name>A0A7G2C5K1_9TRYP</name>
<feature type="region of interest" description="Disordered" evidence="1">
    <location>
        <begin position="1"/>
        <end position="123"/>
    </location>
</feature>
<accession>A0A7G2C5K1</accession>
<dbReference type="Proteomes" id="UP000515908">
    <property type="component" value="Chromosome 01"/>
</dbReference>
<sequence length="123" mass="14061">MEPYGDHPYTPYSQQSRSQQSRTPRSQQSRTPRSQQSRRQTPTPGSRQSRTPHSRQSRGVDATPENAPLSSSYTDDYSDYSGSYEYETTYIDEEVTESSAYTDEEPLSSVYSSTMQSSQARRH</sequence>
<gene>
    <name evidence="2" type="ORF">ADEAN_000064900</name>
</gene>
<dbReference type="VEuPathDB" id="TriTrypDB:ADEAN_000064900"/>
<evidence type="ECO:0000313" key="3">
    <source>
        <dbReference type="Proteomes" id="UP000515908"/>
    </source>
</evidence>
<dbReference type="AlphaFoldDB" id="A0A7G2C5K1"/>
<evidence type="ECO:0000313" key="2">
    <source>
        <dbReference type="EMBL" id="CAD2213212.1"/>
    </source>
</evidence>
<organism evidence="2 3">
    <name type="scientific">Angomonas deanei</name>
    <dbReference type="NCBI Taxonomy" id="59799"/>
    <lineage>
        <taxon>Eukaryota</taxon>
        <taxon>Discoba</taxon>
        <taxon>Euglenozoa</taxon>
        <taxon>Kinetoplastea</taxon>
        <taxon>Metakinetoplastina</taxon>
        <taxon>Trypanosomatida</taxon>
        <taxon>Trypanosomatidae</taxon>
        <taxon>Strigomonadinae</taxon>
        <taxon>Angomonas</taxon>
    </lineage>
</organism>
<evidence type="ECO:0000256" key="1">
    <source>
        <dbReference type="SAM" id="MobiDB-lite"/>
    </source>
</evidence>
<protein>
    <submittedName>
        <fullName evidence="2">Uncharacterized protein</fullName>
    </submittedName>
</protein>
<feature type="compositionally biased region" description="Low complexity" evidence="1">
    <location>
        <begin position="108"/>
        <end position="123"/>
    </location>
</feature>
<feature type="compositionally biased region" description="Acidic residues" evidence="1">
    <location>
        <begin position="90"/>
        <end position="106"/>
    </location>
</feature>
<reference evidence="2 3" key="1">
    <citation type="submission" date="2020-08" db="EMBL/GenBank/DDBJ databases">
        <authorList>
            <person name="Newling K."/>
            <person name="Davey J."/>
            <person name="Forrester S."/>
        </authorList>
    </citation>
    <scope>NUCLEOTIDE SEQUENCE [LARGE SCALE GENOMIC DNA]</scope>
    <source>
        <strain evidence="3">Crithidia deanei Carvalho (ATCC PRA-265)</strain>
    </source>
</reference>